<dbReference type="PANTHER" id="PTHR33116">
    <property type="entry name" value="REVERSE TRANSCRIPTASE ZINC-BINDING DOMAIN-CONTAINING PROTEIN-RELATED-RELATED"/>
    <property type="match status" value="1"/>
</dbReference>
<dbReference type="AlphaFoldDB" id="A0A438DL77"/>
<accession>A0A438DL77</accession>
<name>A0A438DL77_VITVI</name>
<dbReference type="SUPFAM" id="SSF56672">
    <property type="entry name" value="DNA/RNA polymerases"/>
    <property type="match status" value="1"/>
</dbReference>
<dbReference type="InterPro" id="IPR043502">
    <property type="entry name" value="DNA/RNA_pol_sf"/>
</dbReference>
<gene>
    <name evidence="2" type="primary">AtMg01250_57</name>
    <name evidence="2" type="ORF">CK203_095791</name>
</gene>
<protein>
    <submittedName>
        <fullName evidence="2">Putative mitochondrial protein</fullName>
    </submittedName>
</protein>
<evidence type="ECO:0000313" key="3">
    <source>
        <dbReference type="Proteomes" id="UP000288805"/>
    </source>
</evidence>
<proteinExistence type="predicted"/>
<feature type="domain" description="Reverse transcriptase" evidence="1">
    <location>
        <begin position="1"/>
        <end position="180"/>
    </location>
</feature>
<dbReference type="EMBL" id="QGNW01001579">
    <property type="protein sequence ID" value="RVW36232.1"/>
    <property type="molecule type" value="Genomic_DNA"/>
</dbReference>
<reference evidence="2 3" key="1">
    <citation type="journal article" date="2018" name="PLoS Genet.">
        <title>Population sequencing reveals clonal diversity and ancestral inbreeding in the grapevine cultivar Chardonnay.</title>
        <authorList>
            <person name="Roach M.J."/>
            <person name="Johnson D.L."/>
            <person name="Bohlmann J."/>
            <person name="van Vuuren H.J."/>
            <person name="Jones S.J."/>
            <person name="Pretorius I.S."/>
            <person name="Schmidt S.A."/>
            <person name="Borneman A.R."/>
        </authorList>
    </citation>
    <scope>NUCLEOTIDE SEQUENCE [LARGE SCALE GENOMIC DNA]</scope>
    <source>
        <strain evidence="3">cv. Chardonnay</strain>
        <tissue evidence="2">Leaf</tissue>
    </source>
</reference>
<dbReference type="PROSITE" id="PS50878">
    <property type="entry name" value="RT_POL"/>
    <property type="match status" value="1"/>
</dbReference>
<dbReference type="Proteomes" id="UP000288805">
    <property type="component" value="Unassembled WGS sequence"/>
</dbReference>
<comment type="caution">
    <text evidence="2">The sequence shown here is derived from an EMBL/GenBank/DDBJ whole genome shotgun (WGS) entry which is preliminary data.</text>
</comment>
<dbReference type="PANTHER" id="PTHR33116:SF78">
    <property type="entry name" value="OS12G0587133 PROTEIN"/>
    <property type="match status" value="1"/>
</dbReference>
<organism evidence="2 3">
    <name type="scientific">Vitis vinifera</name>
    <name type="common">Grape</name>
    <dbReference type="NCBI Taxonomy" id="29760"/>
    <lineage>
        <taxon>Eukaryota</taxon>
        <taxon>Viridiplantae</taxon>
        <taxon>Streptophyta</taxon>
        <taxon>Embryophyta</taxon>
        <taxon>Tracheophyta</taxon>
        <taxon>Spermatophyta</taxon>
        <taxon>Magnoliopsida</taxon>
        <taxon>eudicotyledons</taxon>
        <taxon>Gunneridae</taxon>
        <taxon>Pentapetalae</taxon>
        <taxon>rosids</taxon>
        <taxon>Vitales</taxon>
        <taxon>Vitaceae</taxon>
        <taxon>Viteae</taxon>
        <taxon>Vitis</taxon>
    </lineage>
</organism>
<evidence type="ECO:0000313" key="2">
    <source>
        <dbReference type="EMBL" id="RVW36232.1"/>
    </source>
</evidence>
<dbReference type="InterPro" id="IPR000477">
    <property type="entry name" value="RT_dom"/>
</dbReference>
<sequence>MLLWGRRQVLDAVLIANEVIDSKLKANLRGLVCKLDIEKEYDHVNINCVIAVMDKMGFDSKCLGWIRWCISTVRFSILVNGSPSSFFNNSRGLRQGDPLSPYLFILVMEILSCLISRAKDGGFIEGFWVKERNDVGVKGLKINLEKSELIPIGEVTNLEFAKVLGCKVSSLPSTYLGLPLGAPYKSSRVWEGVEKRFKKRLALCKRKYLSKRWKTDID</sequence>
<evidence type="ECO:0000259" key="1">
    <source>
        <dbReference type="PROSITE" id="PS50878"/>
    </source>
</evidence>
<dbReference type="Pfam" id="PF00078">
    <property type="entry name" value="RVT_1"/>
    <property type="match status" value="1"/>
</dbReference>